<dbReference type="PROSITE" id="PS50004">
    <property type="entry name" value="C2"/>
    <property type="match status" value="1"/>
</dbReference>
<dbReference type="PANTHER" id="PTHR10774:SF214">
    <property type="entry name" value="CALCIUM-DEPENDENT LIPID-BINDING (CALB DOMAIN) FAMILY PROTEIN-RELATED"/>
    <property type="match status" value="1"/>
</dbReference>
<protein>
    <submittedName>
        <fullName evidence="2">Calcium lipid-binding-like protein, putative</fullName>
    </submittedName>
</protein>
<dbReference type="Proteomes" id="UP000002051">
    <property type="component" value="Unassembled WGS sequence"/>
</dbReference>
<accession>A0A0C3W9Z1</accession>
<evidence type="ECO:0000259" key="1">
    <source>
        <dbReference type="PROSITE" id="PS50004"/>
    </source>
</evidence>
<dbReference type="HOGENOM" id="CLU_1629563_0_0_1"/>
<dbReference type="Gene3D" id="2.60.40.150">
    <property type="entry name" value="C2 domain"/>
    <property type="match status" value="1"/>
</dbReference>
<dbReference type="InterPro" id="IPR035892">
    <property type="entry name" value="C2_domain_sf"/>
</dbReference>
<dbReference type="PANTHER" id="PTHR10774">
    <property type="entry name" value="EXTENDED SYNAPTOTAGMIN-RELATED"/>
    <property type="match status" value="1"/>
</dbReference>
<organism evidence="2 4">
    <name type="scientific">Medicago truncatula</name>
    <name type="common">Barrel medic</name>
    <name type="synonym">Medicago tribuloides</name>
    <dbReference type="NCBI Taxonomy" id="3880"/>
    <lineage>
        <taxon>Eukaryota</taxon>
        <taxon>Viridiplantae</taxon>
        <taxon>Streptophyta</taxon>
        <taxon>Embryophyta</taxon>
        <taxon>Tracheophyta</taxon>
        <taxon>Spermatophyta</taxon>
        <taxon>Magnoliopsida</taxon>
        <taxon>eudicotyledons</taxon>
        <taxon>Gunneridae</taxon>
        <taxon>Pentapetalae</taxon>
        <taxon>rosids</taxon>
        <taxon>fabids</taxon>
        <taxon>Fabales</taxon>
        <taxon>Fabaceae</taxon>
        <taxon>Papilionoideae</taxon>
        <taxon>50 kb inversion clade</taxon>
        <taxon>NPAAA clade</taxon>
        <taxon>Hologalegina</taxon>
        <taxon>IRL clade</taxon>
        <taxon>Trifolieae</taxon>
        <taxon>Medicago</taxon>
    </lineage>
</organism>
<reference evidence="3" key="3">
    <citation type="submission" date="2015-04" db="UniProtKB">
        <authorList>
            <consortium name="EnsemblPlants"/>
        </authorList>
    </citation>
    <scope>IDENTIFICATION</scope>
    <source>
        <strain evidence="3">cv. Jemalong A17</strain>
    </source>
</reference>
<evidence type="ECO:0000313" key="2">
    <source>
        <dbReference type="EMBL" id="AES80441.2"/>
    </source>
</evidence>
<dbReference type="EnsemblPlants" id="AES80441">
    <property type="protein sequence ID" value="AES80441"/>
    <property type="gene ID" value="MTR_7g080570"/>
</dbReference>
<dbReference type="Pfam" id="PF00168">
    <property type="entry name" value="C2"/>
    <property type="match status" value="1"/>
</dbReference>
<dbReference type="STRING" id="3880.G7KSF2"/>
<dbReference type="AlphaFoldDB" id="G7KSF2"/>
<dbReference type="GO" id="GO:0008289">
    <property type="term" value="F:lipid binding"/>
    <property type="evidence" value="ECO:0007669"/>
    <property type="project" value="InterPro"/>
</dbReference>
<evidence type="ECO:0000313" key="4">
    <source>
        <dbReference type="Proteomes" id="UP000002051"/>
    </source>
</evidence>
<proteinExistence type="predicted"/>
<name>G7KSF2_MEDTR</name>
<dbReference type="SUPFAM" id="SSF49562">
    <property type="entry name" value="C2 domain (Calcium/lipid-binding domain, CaLB)"/>
    <property type="match status" value="1"/>
</dbReference>
<keyword evidence="4" id="KW-1185">Reference proteome</keyword>
<evidence type="ECO:0000313" key="3">
    <source>
        <dbReference type="EnsemblPlants" id="AES80441"/>
    </source>
</evidence>
<dbReference type="EMBL" id="CM001223">
    <property type="protein sequence ID" value="AES80441.2"/>
    <property type="molecule type" value="Genomic_DNA"/>
</dbReference>
<sequence length="163" mass="18498">MEEPNVDFDILCDEDDDNIMDLPGTHFLYATQTIPIAPVSTPQADGGLLVVIVRAVKGLQGKYNINPRVCFIFRGEEEKTKLIMKNTDRRWKEVQFTAKEPPTENDVLNVEVVDITSSNNPLQQKESLGYVNIHLGDVVSKKSINEKYHLENSKNGWIQIELQ</sequence>
<gene>
    <name evidence="2" type="ordered locus">MTR_7g080570</name>
</gene>
<reference evidence="2 4" key="1">
    <citation type="journal article" date="2011" name="Nature">
        <title>The Medicago genome provides insight into the evolution of rhizobial symbioses.</title>
        <authorList>
            <person name="Young N.D."/>
            <person name="Debelle F."/>
            <person name="Oldroyd G.E."/>
            <person name="Geurts R."/>
            <person name="Cannon S.B."/>
            <person name="Udvardi M.K."/>
            <person name="Benedito V.A."/>
            <person name="Mayer K.F."/>
            <person name="Gouzy J."/>
            <person name="Schoof H."/>
            <person name="Van de Peer Y."/>
            <person name="Proost S."/>
            <person name="Cook D.R."/>
            <person name="Meyers B.C."/>
            <person name="Spannagl M."/>
            <person name="Cheung F."/>
            <person name="De Mita S."/>
            <person name="Krishnakumar V."/>
            <person name="Gundlach H."/>
            <person name="Zhou S."/>
            <person name="Mudge J."/>
            <person name="Bharti A.K."/>
            <person name="Murray J.D."/>
            <person name="Naoumkina M.A."/>
            <person name="Rosen B."/>
            <person name="Silverstein K.A."/>
            <person name="Tang H."/>
            <person name="Rombauts S."/>
            <person name="Zhao P.X."/>
            <person name="Zhou P."/>
            <person name="Barbe V."/>
            <person name="Bardou P."/>
            <person name="Bechner M."/>
            <person name="Bellec A."/>
            <person name="Berger A."/>
            <person name="Berges H."/>
            <person name="Bidwell S."/>
            <person name="Bisseling T."/>
            <person name="Choisne N."/>
            <person name="Couloux A."/>
            <person name="Denny R."/>
            <person name="Deshpande S."/>
            <person name="Dai X."/>
            <person name="Doyle J.J."/>
            <person name="Dudez A.M."/>
            <person name="Farmer A.D."/>
            <person name="Fouteau S."/>
            <person name="Franken C."/>
            <person name="Gibelin C."/>
            <person name="Gish J."/>
            <person name="Goldstein S."/>
            <person name="Gonzalez A.J."/>
            <person name="Green P.J."/>
            <person name="Hallab A."/>
            <person name="Hartog M."/>
            <person name="Hua A."/>
            <person name="Humphray S.J."/>
            <person name="Jeong D.H."/>
            <person name="Jing Y."/>
            <person name="Jocker A."/>
            <person name="Kenton S.M."/>
            <person name="Kim D.J."/>
            <person name="Klee K."/>
            <person name="Lai H."/>
            <person name="Lang C."/>
            <person name="Lin S."/>
            <person name="Macmil S.L."/>
            <person name="Magdelenat G."/>
            <person name="Matthews L."/>
            <person name="McCorrison J."/>
            <person name="Monaghan E.L."/>
            <person name="Mun J.H."/>
            <person name="Najar F.Z."/>
            <person name="Nicholson C."/>
            <person name="Noirot C."/>
            <person name="O'Bleness M."/>
            <person name="Paule C.R."/>
            <person name="Poulain J."/>
            <person name="Prion F."/>
            <person name="Qin B."/>
            <person name="Qu C."/>
            <person name="Retzel E.F."/>
            <person name="Riddle C."/>
            <person name="Sallet E."/>
            <person name="Samain S."/>
            <person name="Samson N."/>
            <person name="Sanders I."/>
            <person name="Saurat O."/>
            <person name="Scarpelli C."/>
            <person name="Schiex T."/>
            <person name="Segurens B."/>
            <person name="Severin A.J."/>
            <person name="Sherrier D.J."/>
            <person name="Shi R."/>
            <person name="Sims S."/>
            <person name="Singer S.R."/>
            <person name="Sinharoy S."/>
            <person name="Sterck L."/>
            <person name="Viollet A."/>
            <person name="Wang B.B."/>
            <person name="Wang K."/>
            <person name="Wang M."/>
            <person name="Wang X."/>
            <person name="Warfsmann J."/>
            <person name="Weissenbach J."/>
            <person name="White D.D."/>
            <person name="White J.D."/>
            <person name="Wiley G.B."/>
            <person name="Wincker P."/>
            <person name="Xing Y."/>
            <person name="Yang L."/>
            <person name="Yao Z."/>
            <person name="Ying F."/>
            <person name="Zhai J."/>
            <person name="Zhou L."/>
            <person name="Zuber A."/>
            <person name="Denarie J."/>
            <person name="Dixon R.A."/>
            <person name="May G.D."/>
            <person name="Schwartz D.C."/>
            <person name="Rogers J."/>
            <person name="Quetier F."/>
            <person name="Town C.D."/>
            <person name="Roe B.A."/>
        </authorList>
    </citation>
    <scope>NUCLEOTIDE SEQUENCE [LARGE SCALE GENOMIC DNA]</scope>
    <source>
        <strain evidence="2">A17</strain>
        <strain evidence="3 4">cv. Jemalong A17</strain>
    </source>
</reference>
<feature type="domain" description="C2" evidence="1">
    <location>
        <begin position="30"/>
        <end position="148"/>
    </location>
</feature>
<dbReference type="InterPro" id="IPR045050">
    <property type="entry name" value="Synaptotagmin_plant"/>
</dbReference>
<dbReference type="InterPro" id="IPR000008">
    <property type="entry name" value="C2_dom"/>
</dbReference>
<reference evidence="2 4" key="2">
    <citation type="journal article" date="2014" name="BMC Genomics">
        <title>An improved genome release (version Mt4.0) for the model legume Medicago truncatula.</title>
        <authorList>
            <person name="Tang H."/>
            <person name="Krishnakumar V."/>
            <person name="Bidwell S."/>
            <person name="Rosen B."/>
            <person name="Chan A."/>
            <person name="Zhou S."/>
            <person name="Gentzbittel L."/>
            <person name="Childs K.L."/>
            <person name="Yandell M."/>
            <person name="Gundlach H."/>
            <person name="Mayer K.F."/>
            <person name="Schwartz D.C."/>
            <person name="Town C.D."/>
        </authorList>
    </citation>
    <scope>GENOME REANNOTATION</scope>
    <source>
        <strain evidence="3 4">cv. Jemalong A17</strain>
    </source>
</reference>
<accession>G7KSF2</accession>